<evidence type="ECO:0000313" key="2">
    <source>
        <dbReference type="Proteomes" id="UP000216004"/>
    </source>
</evidence>
<proteinExistence type="predicted"/>
<gene>
    <name evidence="1" type="ORF">BOCO_0037</name>
</gene>
<evidence type="ECO:0000313" key="1">
    <source>
        <dbReference type="EMBL" id="OZG50851.1"/>
    </source>
</evidence>
<dbReference type="Proteomes" id="UP000216004">
    <property type="component" value="Unassembled WGS sequence"/>
</dbReference>
<dbReference type="AlphaFoldDB" id="A0A261EVF5"/>
<accession>A0A261EVF5</accession>
<keyword evidence="2" id="KW-1185">Reference proteome</keyword>
<dbReference type="EMBL" id="MWWS01000002">
    <property type="protein sequence ID" value="OZG50851.1"/>
    <property type="molecule type" value="Genomic_DNA"/>
</dbReference>
<comment type="caution">
    <text evidence="1">The sequence shown here is derived from an EMBL/GenBank/DDBJ whole genome shotgun (WGS) entry which is preliminary data.</text>
</comment>
<organism evidence="1 2">
    <name type="scientific">Bombiscardovia coagulans</name>
    <dbReference type="NCBI Taxonomy" id="686666"/>
    <lineage>
        <taxon>Bacteria</taxon>
        <taxon>Bacillati</taxon>
        <taxon>Actinomycetota</taxon>
        <taxon>Actinomycetes</taxon>
        <taxon>Bifidobacteriales</taxon>
        <taxon>Bifidobacteriaceae</taxon>
        <taxon>Bombiscardovia</taxon>
    </lineage>
</organism>
<name>A0A261EVF5_9BIFI</name>
<sequence length="76" mass="7980">MAQDGLQGLHVRAGLDRQGSVSVMQGVDDQALDILPARVPQGRRPYLVPPFGGGLPTSSRPAQQIILGTMAIQTSS</sequence>
<protein>
    <submittedName>
        <fullName evidence="1">Uncharacterized protein</fullName>
    </submittedName>
</protein>
<reference evidence="1 2" key="1">
    <citation type="journal article" date="2017" name="BMC Genomics">
        <title>Comparative genomic and phylogenomic analyses of the Bifidobacteriaceae family.</title>
        <authorList>
            <person name="Lugli G.A."/>
            <person name="Milani C."/>
            <person name="Turroni F."/>
            <person name="Duranti S."/>
            <person name="Mancabelli L."/>
            <person name="Mangifesta M."/>
            <person name="Ferrario C."/>
            <person name="Modesto M."/>
            <person name="Mattarelli P."/>
            <person name="Jiri K."/>
            <person name="van Sinderen D."/>
            <person name="Ventura M."/>
        </authorList>
    </citation>
    <scope>NUCLEOTIDE SEQUENCE [LARGE SCALE GENOMIC DNA]</scope>
    <source>
        <strain evidence="1 2">DSM 22924</strain>
    </source>
</reference>